<dbReference type="Gene3D" id="3.40.50.620">
    <property type="entry name" value="HUPs"/>
    <property type="match status" value="1"/>
</dbReference>
<feature type="binding site" evidence="4">
    <location>
        <begin position="269"/>
        <end position="276"/>
    </location>
    <ligand>
        <name>FAD</name>
        <dbReference type="ChEBI" id="CHEBI:57692"/>
    </ligand>
</feature>
<evidence type="ECO:0000313" key="7">
    <source>
        <dbReference type="Proteomes" id="UP000595895"/>
    </source>
</evidence>
<sequence length="325" mass="32596">MLNTPVLVLVETDESQPTPASAELLTTARRLTSGDVLALALAPVSASASALLAGHGATRLLVAELAERACLAAPVADALVAAVQHTGPAAVLVTSDYRGKEAAGSAALLLGSACVSDVAELEVDEDGLRASKLVLSGSWSTTAALGTGGHPPVLAVRPGSVEVPAPLSAEPLAAEPLEVSLRPESAAVRLVSREVSHAASGPDLASARTVVVMGRGTEGDLELVRSLAEPLGAAVGATRVACDEGWIDRSAQVGQTGVSISPSLYLSLGVSGAVHHTSGIQGAGTIVAIDSDSEAPIFEIADFGVVGDVTEVVPQLVSELARLRG</sequence>
<keyword evidence="4" id="KW-0274">FAD</keyword>
<dbReference type="InterPro" id="IPR029035">
    <property type="entry name" value="DHS-like_NAD/FAD-binding_dom"/>
</dbReference>
<dbReference type="Pfam" id="PF01012">
    <property type="entry name" value="ETF"/>
    <property type="match status" value="1"/>
</dbReference>
<dbReference type="RefSeq" id="WP_200275024.1">
    <property type="nucleotide sequence ID" value="NZ_CP066802.1"/>
</dbReference>
<dbReference type="GO" id="GO:0050660">
    <property type="term" value="F:flavin adenine dinucleotide binding"/>
    <property type="evidence" value="ECO:0007669"/>
    <property type="project" value="InterPro"/>
</dbReference>
<proteinExistence type="inferred from homology"/>
<evidence type="ECO:0000256" key="2">
    <source>
        <dbReference type="ARBA" id="ARBA00011355"/>
    </source>
</evidence>
<dbReference type="PANTHER" id="PTHR43153:SF1">
    <property type="entry name" value="ELECTRON TRANSFER FLAVOPROTEIN SUBUNIT ALPHA, MITOCHONDRIAL"/>
    <property type="match status" value="1"/>
</dbReference>
<dbReference type="GO" id="GO:0033539">
    <property type="term" value="P:fatty acid beta-oxidation using acyl-CoA dehydrogenase"/>
    <property type="evidence" value="ECO:0007669"/>
    <property type="project" value="TreeGrafter"/>
</dbReference>
<keyword evidence="7" id="KW-1185">Reference proteome</keyword>
<accession>A0A7T7M8I8</accession>
<dbReference type="InterPro" id="IPR014729">
    <property type="entry name" value="Rossmann-like_a/b/a_fold"/>
</dbReference>
<evidence type="ECO:0000313" key="6">
    <source>
        <dbReference type="EMBL" id="QQM66888.1"/>
    </source>
</evidence>
<feature type="binding site" evidence="4">
    <location>
        <begin position="252"/>
        <end position="256"/>
    </location>
    <ligand>
        <name>FAD</name>
        <dbReference type="ChEBI" id="CHEBI:57692"/>
    </ligand>
</feature>
<comment type="similarity">
    <text evidence="1">Belongs to the ETF alpha-subunit/FixB family.</text>
</comment>
<feature type="binding site" evidence="4">
    <location>
        <position position="215"/>
    </location>
    <ligand>
        <name>FAD</name>
        <dbReference type="ChEBI" id="CHEBI:57692"/>
    </ligand>
</feature>
<dbReference type="Pfam" id="PF00766">
    <property type="entry name" value="ETF_alpha"/>
    <property type="match status" value="1"/>
</dbReference>
<evidence type="ECO:0000256" key="1">
    <source>
        <dbReference type="ARBA" id="ARBA00005817"/>
    </source>
</evidence>
<feature type="binding site" evidence="4">
    <location>
        <begin position="238"/>
        <end position="239"/>
    </location>
    <ligand>
        <name>FAD</name>
        <dbReference type="ChEBI" id="CHEBI:57692"/>
    </ligand>
</feature>
<dbReference type="AlphaFoldDB" id="A0A7T7M8I8"/>
<protein>
    <submittedName>
        <fullName evidence="6">Electron transfer flavoprotein subunit alpha/FixB family protein</fullName>
    </submittedName>
</protein>
<name>A0A7T7M8I8_9ACTO</name>
<dbReference type="Gene3D" id="3.40.50.1220">
    <property type="entry name" value="TPP-binding domain"/>
    <property type="match status" value="1"/>
</dbReference>
<evidence type="ECO:0000256" key="4">
    <source>
        <dbReference type="PIRSR" id="PIRSR000089-1"/>
    </source>
</evidence>
<dbReference type="SUPFAM" id="SSF52402">
    <property type="entry name" value="Adenine nucleotide alpha hydrolases-like"/>
    <property type="match status" value="1"/>
</dbReference>
<comment type="subunit">
    <text evidence="2">Heterodimer of an alpha and a beta subunit.</text>
</comment>
<dbReference type="PANTHER" id="PTHR43153">
    <property type="entry name" value="ELECTRON TRANSFER FLAVOPROTEIN ALPHA"/>
    <property type="match status" value="1"/>
</dbReference>
<dbReference type="InterPro" id="IPR014731">
    <property type="entry name" value="ETF_asu_C"/>
</dbReference>
<gene>
    <name evidence="6" type="ORF">JG540_07430</name>
</gene>
<evidence type="ECO:0000259" key="5">
    <source>
        <dbReference type="SMART" id="SM00893"/>
    </source>
</evidence>
<dbReference type="EMBL" id="CP066802">
    <property type="protein sequence ID" value="QQM66888.1"/>
    <property type="molecule type" value="Genomic_DNA"/>
</dbReference>
<dbReference type="InterPro" id="IPR014730">
    <property type="entry name" value="ETF_a/b_N"/>
</dbReference>
<dbReference type="InterPro" id="IPR001308">
    <property type="entry name" value="ETF_a/FixB"/>
</dbReference>
<dbReference type="SUPFAM" id="SSF52467">
    <property type="entry name" value="DHS-like NAD/FAD-binding domain"/>
    <property type="match status" value="1"/>
</dbReference>
<organism evidence="6 7">
    <name type="scientific">Actinomyces weissii</name>
    <dbReference type="NCBI Taxonomy" id="675090"/>
    <lineage>
        <taxon>Bacteria</taxon>
        <taxon>Bacillati</taxon>
        <taxon>Actinomycetota</taxon>
        <taxon>Actinomycetes</taxon>
        <taxon>Actinomycetales</taxon>
        <taxon>Actinomycetaceae</taxon>
        <taxon>Actinomyces</taxon>
    </lineage>
</organism>
<comment type="cofactor">
    <cofactor evidence="4">
        <name>FAD</name>
        <dbReference type="ChEBI" id="CHEBI:57692"/>
    </cofactor>
    <text evidence="4">Binds 1 FAD per dimer.</text>
</comment>
<dbReference type="GO" id="GO:0009055">
    <property type="term" value="F:electron transfer activity"/>
    <property type="evidence" value="ECO:0007669"/>
    <property type="project" value="InterPro"/>
</dbReference>
<feature type="domain" description="Electron transfer flavoprotein alpha/beta-subunit N-terminal" evidence="5">
    <location>
        <begin position="6"/>
        <end position="193"/>
    </location>
</feature>
<dbReference type="PIRSF" id="PIRSF000089">
    <property type="entry name" value="Electra_flavoP_a"/>
    <property type="match status" value="1"/>
</dbReference>
<reference evidence="6 7" key="1">
    <citation type="submission" date="2020-12" db="EMBL/GenBank/DDBJ databases">
        <authorList>
            <person name="Zhou J."/>
        </authorList>
    </citation>
    <scope>NUCLEOTIDE SEQUENCE [LARGE SCALE GENOMIC DNA]</scope>
    <source>
        <strain evidence="6 7">CCUG 61299</strain>
    </source>
</reference>
<evidence type="ECO:0000256" key="3">
    <source>
        <dbReference type="ARBA" id="ARBA00025649"/>
    </source>
</evidence>
<comment type="function">
    <text evidence="3">The electron transfer flavoprotein serves as a specific electron acceptor for other dehydrogenases. It transfers the electrons to the main respiratory chain via ETF-ubiquinone oxidoreductase (ETF dehydrogenase).</text>
</comment>
<dbReference type="Proteomes" id="UP000595895">
    <property type="component" value="Chromosome"/>
</dbReference>
<dbReference type="KEGG" id="awe:JG540_07430"/>
<keyword evidence="4" id="KW-0285">Flavoprotein</keyword>
<dbReference type="SMART" id="SM00893">
    <property type="entry name" value="ETF"/>
    <property type="match status" value="1"/>
</dbReference>